<evidence type="ECO:0000313" key="2">
    <source>
        <dbReference type="Proteomes" id="UP000093795"/>
    </source>
</evidence>
<dbReference type="SUPFAM" id="SSF46785">
    <property type="entry name" value="Winged helix' DNA-binding domain"/>
    <property type="match status" value="1"/>
</dbReference>
<dbReference type="EMBL" id="LZKQ01000071">
    <property type="protein sequence ID" value="OBI88586.1"/>
    <property type="molecule type" value="Genomic_DNA"/>
</dbReference>
<dbReference type="Gene3D" id="1.10.10.10">
    <property type="entry name" value="Winged helix-like DNA-binding domain superfamily/Winged helix DNA-binding domain"/>
    <property type="match status" value="1"/>
</dbReference>
<dbReference type="RefSeq" id="WP_065120070.1">
    <property type="nucleotide sequence ID" value="NZ_LZKQ01000071.1"/>
</dbReference>
<name>A0A1A3CRI4_MYCAS</name>
<dbReference type="OrthoDB" id="3399802at2"/>
<sequence length="241" mass="25695">MGLQRDAAGIGALADPVRHQLYQFVCAQSTPVSRDQAADAVGIALHQAKFHLDRLTDEGLLDSDYARTSGRSGPGAGRTSKLYRRAEREIAVSLPQREYELAGRLMAAAISRATRSGEPVVEVLNELAHACGRSIGAATEEPATATDAFEAALHMLRKYGYEPRGADGEVELANCPFHALAQEQTELACGMNLALISGLAEALSPYGPDVRLDPRPMRCCVVLRCGPTGPATSARPNTSPR</sequence>
<accession>A0A1A3CRI4</accession>
<protein>
    <submittedName>
        <fullName evidence="1">Transcriptional regulator</fullName>
    </submittedName>
</protein>
<dbReference type="AlphaFoldDB" id="A0A1A3CRI4"/>
<proteinExistence type="predicted"/>
<dbReference type="InterPro" id="IPR036388">
    <property type="entry name" value="WH-like_DNA-bd_sf"/>
</dbReference>
<dbReference type="Proteomes" id="UP000093795">
    <property type="component" value="Unassembled WGS sequence"/>
</dbReference>
<gene>
    <name evidence="1" type="ORF">A9X01_15325</name>
</gene>
<comment type="caution">
    <text evidence="1">The sequence shown here is derived from an EMBL/GenBank/DDBJ whole genome shotgun (WGS) entry which is preliminary data.</text>
</comment>
<dbReference type="STRING" id="1790.A5645_16315"/>
<dbReference type="InterPro" id="IPR036390">
    <property type="entry name" value="WH_DNA-bd_sf"/>
</dbReference>
<reference evidence="1 2" key="1">
    <citation type="submission" date="2016-06" db="EMBL/GenBank/DDBJ databases">
        <authorList>
            <person name="Kjaerup R.B."/>
            <person name="Dalgaard T.S."/>
            <person name="Juul-Madsen H.R."/>
        </authorList>
    </citation>
    <scope>NUCLEOTIDE SEQUENCE [LARGE SCALE GENOMIC DNA]</scope>
    <source>
        <strain evidence="1 2">1081914.2</strain>
    </source>
</reference>
<organism evidence="1 2">
    <name type="scientific">Mycobacterium asiaticum</name>
    <dbReference type="NCBI Taxonomy" id="1790"/>
    <lineage>
        <taxon>Bacteria</taxon>
        <taxon>Bacillati</taxon>
        <taxon>Actinomycetota</taxon>
        <taxon>Actinomycetes</taxon>
        <taxon>Mycobacteriales</taxon>
        <taxon>Mycobacteriaceae</taxon>
        <taxon>Mycobacterium</taxon>
    </lineage>
</organism>
<evidence type="ECO:0000313" key="1">
    <source>
        <dbReference type="EMBL" id="OBI88586.1"/>
    </source>
</evidence>